<comment type="caution">
    <text evidence="1">The sequence shown here is derived from an EMBL/GenBank/DDBJ whole genome shotgun (WGS) entry which is preliminary data.</text>
</comment>
<protein>
    <submittedName>
        <fullName evidence="1">Uncharacterized protein</fullName>
    </submittedName>
</protein>
<evidence type="ECO:0000313" key="1">
    <source>
        <dbReference type="EMBL" id="KXS31649.1"/>
    </source>
</evidence>
<reference evidence="1 2" key="2">
    <citation type="submission" date="2016-03" db="EMBL/GenBank/DDBJ databases">
        <title>New uncultured bacterium of the family Gallionellaceae from acid mine drainage: description and reconstruction of genome based on metagenomic analysis of microbial community.</title>
        <authorList>
            <person name="Kadnikov V."/>
            <person name="Ivasenko D."/>
            <person name="Beletsky A."/>
            <person name="Mardanov A."/>
            <person name="Danilova E."/>
            <person name="Pimenov N."/>
            <person name="Karnachuk O."/>
            <person name="Ravin N."/>
        </authorList>
    </citation>
    <scope>NUCLEOTIDE SEQUENCE [LARGE SCALE GENOMIC DNA]</scope>
    <source>
        <strain evidence="1">ShG14-8</strain>
    </source>
</reference>
<reference evidence="1 2" key="1">
    <citation type="submission" date="2016-02" db="EMBL/GenBank/DDBJ databases">
        <authorList>
            <person name="Wen L."/>
            <person name="He K."/>
            <person name="Yang H."/>
        </authorList>
    </citation>
    <scope>NUCLEOTIDE SEQUENCE [LARGE SCALE GENOMIC DNA]</scope>
    <source>
        <strain evidence="1">ShG14-8</strain>
    </source>
</reference>
<dbReference type="Proteomes" id="UP000070578">
    <property type="component" value="Unassembled WGS sequence"/>
</dbReference>
<feature type="non-terminal residue" evidence="1">
    <location>
        <position position="1"/>
    </location>
</feature>
<name>A0A139BRP8_9PROT</name>
<organism evidence="1 2">
    <name type="scientific">Candidatus Gallionella acididurans</name>
    <dbReference type="NCBI Taxonomy" id="1796491"/>
    <lineage>
        <taxon>Bacteria</taxon>
        <taxon>Pseudomonadati</taxon>
        <taxon>Pseudomonadota</taxon>
        <taxon>Betaproteobacteria</taxon>
        <taxon>Nitrosomonadales</taxon>
        <taxon>Gallionellaceae</taxon>
        <taxon>Gallionella</taxon>
    </lineage>
</organism>
<proteinExistence type="predicted"/>
<sequence length="616" mass="70674">LDDFARNNQRLNTFKSAIINAERVIYMTGTFTTIQRNMLSEIVGGILGRRLTETDYCCYEFPSVKQNPLHIRHLKFFQSDVIGLFKGYADLNSKGQPIPQTVLIMNTSRMELFNQIFSRYGLTEQVEVVSRPESDASEIEAARTTHRPILVASPLFSIGLNFECEPEILWCRFDRLDADTSQINQTINRANRGEVACSVRIYADYINETPFVFPLKQSVRESLLSMIEDESVLSNPGFDMPMMLDRMTYKDYREIEKNVYKSLGTLRSDNAFQNYVVEELTGAPERDQEMHEEYREFFEAAQAEYNDRVLEWCNSIGPNRPIMMLLDDAQRLAEERRKNFKSDSPRTEREIEDEELAITMAICRLEHPVHARKVEIAKLKRLFGVREPWLSDRLNAQNYRGSKKVSAEKLGELVHLVETLGELSAGQINGTSLAVKLNQDKKLQRGFLALATGEKDYVAMQKSFEKLENLKAIDRSTRSKNSKQKAEGFAVELLLELLEEIGIGFDSDEDEKGKRHLNLAKSLVSSTWDFASMVGQLNLFVELLKAFPDDQPLEWGWKPQNFVYSDISTCVGCKSFYLGRCLRGNAVDFTEWGIENTWGISGIWDECKTFAPRRNN</sequence>
<dbReference type="EMBL" id="LSLI01000063">
    <property type="protein sequence ID" value="KXS31649.1"/>
    <property type="molecule type" value="Genomic_DNA"/>
</dbReference>
<accession>A0A139BRP8</accession>
<dbReference type="AlphaFoldDB" id="A0A139BRP8"/>
<gene>
    <name evidence="1" type="ORF">AWT59_2208</name>
</gene>
<evidence type="ECO:0000313" key="2">
    <source>
        <dbReference type="Proteomes" id="UP000070578"/>
    </source>
</evidence>